<comment type="similarity">
    <text evidence="1 3">Belongs to the GcvH family.</text>
</comment>
<protein>
    <recommendedName>
        <fullName evidence="3">Glycine cleavage system H protein</fullName>
    </recommendedName>
</protein>
<dbReference type="GO" id="GO:0005737">
    <property type="term" value="C:cytoplasm"/>
    <property type="evidence" value="ECO:0007669"/>
    <property type="project" value="TreeGrafter"/>
</dbReference>
<dbReference type="InterPro" id="IPR033753">
    <property type="entry name" value="GCV_H/Fam206"/>
</dbReference>
<evidence type="ECO:0000256" key="4">
    <source>
        <dbReference type="PIRSR" id="PIRSR617453-50"/>
    </source>
</evidence>
<dbReference type="AlphaFoldDB" id="A0A934ILL7"/>
<organism evidence="6 7">
    <name type="scientific">Acuticoccus mangrovi</name>
    <dbReference type="NCBI Taxonomy" id="2796142"/>
    <lineage>
        <taxon>Bacteria</taxon>
        <taxon>Pseudomonadati</taxon>
        <taxon>Pseudomonadota</taxon>
        <taxon>Alphaproteobacteria</taxon>
        <taxon>Hyphomicrobiales</taxon>
        <taxon>Amorphaceae</taxon>
        <taxon>Acuticoccus</taxon>
    </lineage>
</organism>
<dbReference type="InterPro" id="IPR011053">
    <property type="entry name" value="Single_hybrid_motif"/>
</dbReference>
<dbReference type="GO" id="GO:0019464">
    <property type="term" value="P:glycine decarboxylation via glycine cleavage system"/>
    <property type="evidence" value="ECO:0007669"/>
    <property type="project" value="UniProtKB-UniRule"/>
</dbReference>
<feature type="modified residue" description="N6-lipoyllysine" evidence="3 4">
    <location>
        <position position="58"/>
    </location>
</feature>
<dbReference type="InterPro" id="IPR000089">
    <property type="entry name" value="Biotin_lipoyl"/>
</dbReference>
<sequence>MKRFTKDHEWVELDGDIATVGITDHAQEALGDITFVELPDVGRTLAPGDAFAVVESVKAASDVYAPLAGEVTEINGALDDKPELVNEAAEGAGWFIKLKVADAAAVEALMEQAAYDDFLKTIE</sequence>
<dbReference type="NCBIfam" id="NF002270">
    <property type="entry name" value="PRK01202.1"/>
    <property type="match status" value="1"/>
</dbReference>
<dbReference type="InterPro" id="IPR017453">
    <property type="entry name" value="GCV_H_sub"/>
</dbReference>
<evidence type="ECO:0000259" key="5">
    <source>
        <dbReference type="PROSITE" id="PS50968"/>
    </source>
</evidence>
<evidence type="ECO:0000313" key="6">
    <source>
        <dbReference type="EMBL" id="MBJ3778849.1"/>
    </source>
</evidence>
<dbReference type="Gene3D" id="2.40.50.100">
    <property type="match status" value="1"/>
</dbReference>
<dbReference type="PROSITE" id="PS50968">
    <property type="entry name" value="BIOTINYL_LIPOYL"/>
    <property type="match status" value="1"/>
</dbReference>
<comment type="subunit">
    <text evidence="3">The glycine cleavage system is composed of four proteins: P, T, L and H.</text>
</comment>
<dbReference type="NCBIfam" id="TIGR00527">
    <property type="entry name" value="gcvH"/>
    <property type="match status" value="1"/>
</dbReference>
<dbReference type="Proteomes" id="UP000609531">
    <property type="component" value="Unassembled WGS sequence"/>
</dbReference>
<dbReference type="SUPFAM" id="SSF51230">
    <property type="entry name" value="Single hybrid motif"/>
    <property type="match status" value="1"/>
</dbReference>
<dbReference type="CDD" id="cd06848">
    <property type="entry name" value="GCS_H"/>
    <property type="match status" value="1"/>
</dbReference>
<dbReference type="EMBL" id="JAEKJA010000044">
    <property type="protein sequence ID" value="MBJ3778849.1"/>
    <property type="molecule type" value="Genomic_DNA"/>
</dbReference>
<comment type="caution">
    <text evidence="6">The sequence shown here is derived from an EMBL/GenBank/DDBJ whole genome shotgun (WGS) entry which is preliminary data.</text>
</comment>
<evidence type="ECO:0000256" key="1">
    <source>
        <dbReference type="ARBA" id="ARBA00009249"/>
    </source>
</evidence>
<name>A0A934ILL7_9HYPH</name>
<feature type="domain" description="Lipoyl-binding" evidence="5">
    <location>
        <begin position="17"/>
        <end position="99"/>
    </location>
</feature>
<comment type="cofactor">
    <cofactor evidence="3">
        <name>(R)-lipoate</name>
        <dbReference type="ChEBI" id="CHEBI:83088"/>
    </cofactor>
    <text evidence="3">Binds 1 lipoyl cofactor covalently.</text>
</comment>
<proteinExistence type="inferred from homology"/>
<reference evidence="6" key="1">
    <citation type="submission" date="2020-12" db="EMBL/GenBank/DDBJ databases">
        <title>Bacterial taxonomy.</title>
        <authorList>
            <person name="Pan X."/>
        </authorList>
    </citation>
    <scope>NUCLEOTIDE SEQUENCE</scope>
    <source>
        <strain evidence="6">B2012</strain>
    </source>
</reference>
<evidence type="ECO:0000313" key="7">
    <source>
        <dbReference type="Proteomes" id="UP000609531"/>
    </source>
</evidence>
<dbReference type="PROSITE" id="PS00189">
    <property type="entry name" value="LIPOYL"/>
    <property type="match status" value="1"/>
</dbReference>
<evidence type="ECO:0000256" key="3">
    <source>
        <dbReference type="HAMAP-Rule" id="MF_00272"/>
    </source>
</evidence>
<accession>A0A934ILL7</accession>
<dbReference type="Pfam" id="PF01597">
    <property type="entry name" value="GCV_H"/>
    <property type="match status" value="1"/>
</dbReference>
<dbReference type="RefSeq" id="WP_198884750.1">
    <property type="nucleotide sequence ID" value="NZ_JAEKJA010000044.1"/>
</dbReference>
<dbReference type="InterPro" id="IPR002930">
    <property type="entry name" value="GCV_H"/>
</dbReference>
<dbReference type="InterPro" id="IPR003016">
    <property type="entry name" value="2-oxoA_DH_lipoyl-BS"/>
</dbReference>
<keyword evidence="7" id="KW-1185">Reference proteome</keyword>
<dbReference type="PANTHER" id="PTHR11715">
    <property type="entry name" value="GLYCINE CLEAVAGE SYSTEM H PROTEIN"/>
    <property type="match status" value="1"/>
</dbReference>
<comment type="function">
    <text evidence="3">The glycine cleavage system catalyzes the degradation of glycine. The H protein shuttles the methylamine group of glycine from the P protein to the T protein.</text>
</comment>
<evidence type="ECO:0000256" key="2">
    <source>
        <dbReference type="ARBA" id="ARBA00022823"/>
    </source>
</evidence>
<keyword evidence="2 3" id="KW-0450">Lipoyl</keyword>
<dbReference type="HAMAP" id="MF_00272">
    <property type="entry name" value="GcvH"/>
    <property type="match status" value="1"/>
</dbReference>
<dbReference type="PANTHER" id="PTHR11715:SF3">
    <property type="entry name" value="GLYCINE CLEAVAGE SYSTEM H PROTEIN-RELATED"/>
    <property type="match status" value="1"/>
</dbReference>
<gene>
    <name evidence="3 6" type="primary">gcvH</name>
    <name evidence="6" type="ORF">JCR33_24335</name>
</gene>
<dbReference type="GO" id="GO:0009249">
    <property type="term" value="P:protein lipoylation"/>
    <property type="evidence" value="ECO:0007669"/>
    <property type="project" value="TreeGrafter"/>
</dbReference>
<dbReference type="GO" id="GO:0005960">
    <property type="term" value="C:glycine cleavage complex"/>
    <property type="evidence" value="ECO:0007669"/>
    <property type="project" value="InterPro"/>
</dbReference>